<name>A0ABN5PQQ5_9ACTO</name>
<gene>
    <name evidence="1" type="ORF">D5R93_01585</name>
</gene>
<protein>
    <recommendedName>
        <fullName evidence="3">PRTRC system protein E</fullName>
    </recommendedName>
</protein>
<dbReference type="EMBL" id="CP032514">
    <property type="protein sequence ID" value="AYD90730.1"/>
    <property type="molecule type" value="Genomic_DNA"/>
</dbReference>
<reference evidence="1 2" key="1">
    <citation type="submission" date="2018-09" db="EMBL/GenBank/DDBJ databases">
        <authorList>
            <person name="Li J."/>
        </authorList>
    </citation>
    <scope>NUCLEOTIDE SEQUENCE [LARGE SCALE GENOMIC DNA]</scope>
    <source>
        <strain evidence="1 2">2129</strain>
    </source>
</reference>
<organism evidence="1 2">
    <name type="scientific">Actinomyces lilanjuaniae</name>
    <dbReference type="NCBI Taxonomy" id="2321394"/>
    <lineage>
        <taxon>Bacteria</taxon>
        <taxon>Bacillati</taxon>
        <taxon>Actinomycetota</taxon>
        <taxon>Actinomycetes</taxon>
        <taxon>Actinomycetales</taxon>
        <taxon>Actinomycetaceae</taxon>
        <taxon>Actinomyces</taxon>
    </lineage>
</organism>
<proteinExistence type="predicted"/>
<keyword evidence="2" id="KW-1185">Reference proteome</keyword>
<sequence length="375" mass="40122">MSDPTDLAVSLPTDTGTFSAGSMLPVGRLDTHHVLLLADDVTSDEVEALALSQDVQAGWVGVSSLQLFPGVTLQGPWEVDAQMRGLLEAPEWTTQLMILDCPRTRAGAQPRELAGLDPLSDAFPVAQPTGVELEALSRLRSIARRLAGALRLVPGAPNGNQPVIVEPSPEVSVSLTVYAPVWMGPEDLSALLGEVAPGMSPALTAPHPTGAVGLDAVDPDKLERLVERIGADVFEEAWRTSERARAQAEAEEARVAASGGYIEEVRDRYAVVAPVDPEREGWGRIEVQVGATDGLPLAVRGERWARGAVLSYDLRWKPVDETEAYLEVVSRARRRERQAARDLVEQLATVLVGAVSGVAVDDDGFLVSLGPEESR</sequence>
<evidence type="ECO:0000313" key="2">
    <source>
        <dbReference type="Proteomes" id="UP000273001"/>
    </source>
</evidence>
<dbReference type="RefSeq" id="WP_120205713.1">
    <property type="nucleotide sequence ID" value="NZ_CP032514.1"/>
</dbReference>
<evidence type="ECO:0000313" key="1">
    <source>
        <dbReference type="EMBL" id="AYD90730.1"/>
    </source>
</evidence>
<accession>A0ABN5PQQ5</accession>
<dbReference type="Proteomes" id="UP000273001">
    <property type="component" value="Chromosome"/>
</dbReference>
<evidence type="ECO:0008006" key="3">
    <source>
        <dbReference type="Google" id="ProtNLM"/>
    </source>
</evidence>